<evidence type="ECO:0000256" key="6">
    <source>
        <dbReference type="ARBA" id="ARBA00023069"/>
    </source>
</evidence>
<accession>A0A6I8SCL4</accession>
<evidence type="ECO:0000256" key="7">
    <source>
        <dbReference type="ARBA" id="ARBA00023212"/>
    </source>
</evidence>
<keyword evidence="7" id="KW-0206">Cytoskeleton</keyword>
<dbReference type="Ensembl" id="ENSXETT00000105085">
    <property type="protein sequence ID" value="ENSXETP00000095997"/>
    <property type="gene ID" value="ENSXETG00000038399"/>
</dbReference>
<reference evidence="9" key="2">
    <citation type="submission" date="2020-05" db="UniProtKB">
        <authorList>
            <consortium name="Ensembl"/>
        </authorList>
    </citation>
    <scope>IDENTIFICATION</scope>
</reference>
<reference evidence="9" key="1">
    <citation type="journal article" date="2010" name="Science">
        <title>The genome of the Western clawed frog Xenopus tropicalis.</title>
        <authorList>
            <person name="Hellsten U."/>
            <person name="Harland R.M."/>
            <person name="Gilchrist M.J."/>
            <person name="Hendrix D."/>
            <person name="Jurka J."/>
            <person name="Kapitonov V."/>
            <person name="Ovcharenko I."/>
            <person name="Putnam N.H."/>
            <person name="Shu S."/>
            <person name="Taher L."/>
            <person name="Blitz I.L."/>
            <person name="Blumberg B."/>
            <person name="Dichmann D.S."/>
            <person name="Dubchak I."/>
            <person name="Amaya E."/>
            <person name="Detter J.C."/>
            <person name="Fletcher R."/>
            <person name="Gerhard D.S."/>
            <person name="Goodstein D."/>
            <person name="Graves T."/>
            <person name="Grigoriev I.V."/>
            <person name="Grimwood J."/>
            <person name="Kawashima T."/>
            <person name="Lindquist E."/>
            <person name="Lucas S.M."/>
            <person name="Mead P.E."/>
            <person name="Mitros T."/>
            <person name="Ogino H."/>
            <person name="Ohta Y."/>
            <person name="Poliakov A.V."/>
            <person name="Pollet N."/>
            <person name="Robert J."/>
            <person name="Salamov A."/>
            <person name="Sater A.K."/>
            <person name="Schmutz J."/>
            <person name="Terry A."/>
            <person name="Vize P.D."/>
            <person name="Warren W.C."/>
            <person name="Wells D."/>
            <person name="Wills A."/>
            <person name="Wilson R.K."/>
            <person name="Zimmerman L.B."/>
            <person name="Zorn A.M."/>
            <person name="Grainger R."/>
            <person name="Grammer T."/>
            <person name="Khokha M.K."/>
            <person name="Richardson P.M."/>
            <person name="Rokhsar D.S."/>
        </authorList>
    </citation>
    <scope>NUCLEOTIDE SEQUENCE [LARGE SCALE GENOMIC DNA]</scope>
    <source>
        <strain evidence="9">Nigerian</strain>
    </source>
</reference>
<comment type="subcellular location">
    <subcellularLocation>
        <location evidence="1">Cytoplasm</location>
        <location evidence="1">Cytoskeleton</location>
        <location evidence="1">Flagellum axoneme</location>
    </subcellularLocation>
</comment>
<evidence type="ECO:0000256" key="5">
    <source>
        <dbReference type="ARBA" id="ARBA00022846"/>
    </source>
</evidence>
<keyword evidence="6" id="KW-0969">Cilium</keyword>
<dbReference type="Pfam" id="PF06098">
    <property type="entry name" value="Radial_spoke_3"/>
    <property type="match status" value="1"/>
</dbReference>
<dbReference type="PANTHER" id="PTHR21648">
    <property type="entry name" value="FLAGELLAR RADIAL SPOKE PROTEIN 3"/>
    <property type="match status" value="1"/>
</dbReference>
<proteinExistence type="inferred from homology"/>
<evidence type="ECO:0000313" key="9">
    <source>
        <dbReference type="Ensembl" id="ENSXETP00000095997"/>
    </source>
</evidence>
<dbReference type="InterPro" id="IPR009290">
    <property type="entry name" value="Radial_spoke_3"/>
</dbReference>
<keyword evidence="5" id="KW-0282">Flagellum</keyword>
<keyword evidence="3" id="KW-0963">Cytoplasm</keyword>
<keyword evidence="4" id="KW-0597">Phosphoprotein</keyword>
<dbReference type="GeneTree" id="ENSGT00390000004172"/>
<dbReference type="PANTHER" id="PTHR21648:SF0">
    <property type="entry name" value="RADIAL SPOKE HEAD PROTEIN 3 HOMOLOG"/>
    <property type="match status" value="1"/>
</dbReference>
<protein>
    <submittedName>
        <fullName evidence="9">Uncharacterized protein</fullName>
    </submittedName>
</protein>
<organism evidence="9">
    <name type="scientific">Xenopus tropicalis</name>
    <name type="common">Western clawed frog</name>
    <name type="synonym">Silurana tropicalis</name>
    <dbReference type="NCBI Taxonomy" id="8364"/>
    <lineage>
        <taxon>Eukaryota</taxon>
        <taxon>Metazoa</taxon>
        <taxon>Chordata</taxon>
        <taxon>Craniata</taxon>
        <taxon>Vertebrata</taxon>
        <taxon>Euteleostomi</taxon>
        <taxon>Amphibia</taxon>
        <taxon>Batrachia</taxon>
        <taxon>Anura</taxon>
        <taxon>Pipoidea</taxon>
        <taxon>Pipidae</taxon>
        <taxon>Xenopodinae</taxon>
        <taxon>Xenopus</taxon>
        <taxon>Silurana</taxon>
    </lineage>
</organism>
<evidence type="ECO:0000256" key="3">
    <source>
        <dbReference type="ARBA" id="ARBA00022490"/>
    </source>
</evidence>
<comment type="similarity">
    <text evidence="2">Belongs to the flagellar radial spoke RSP3 family.</text>
</comment>
<keyword evidence="8" id="KW-0966">Cell projection</keyword>
<evidence type="ECO:0000256" key="4">
    <source>
        <dbReference type="ARBA" id="ARBA00022553"/>
    </source>
</evidence>
<evidence type="ECO:0000256" key="2">
    <source>
        <dbReference type="ARBA" id="ARBA00006737"/>
    </source>
</evidence>
<sequence length="175" mass="20499">TTSVLPRQKEMEGSLTYGNIMYHRRLVQGHTHTFFTYVTFVCSTEPPVEIQRQQEVQRRDLMCPLTLGFEKDMKCHTKVFSFIPAKTRTIKQALREVMEEEELAQLRAQQSVLKSCVIQNLPRHSDYLVDLVSFVFCSLRENGYFYDPVERDVAPAFMPWLMKKVENIMKKNDLG</sequence>
<dbReference type="AlphaFoldDB" id="A0A6I8SCL4"/>
<name>A0A6I8SCL4_XENTR</name>
<evidence type="ECO:0000256" key="1">
    <source>
        <dbReference type="ARBA" id="ARBA00004611"/>
    </source>
</evidence>
<evidence type="ECO:0000256" key="8">
    <source>
        <dbReference type="ARBA" id="ARBA00023273"/>
    </source>
</evidence>